<evidence type="ECO:0000313" key="4">
    <source>
        <dbReference type="EMBL" id="PJC33093.1"/>
    </source>
</evidence>
<sequence>MNSFITHLIKAAEVGGKELSYYFGLNLHKQTKTTPSDLKTSADINSEKAIINHLNNLFPTYNILSEEAGFINKNSAYTFIIDPLDGSHNYILGIPNFSVSIGLLKDEDIIAGVVHIPLLKQTFYAEKGCGAYEKKQKLKVNNIQDIQTASVSFTYGYTANHQTVAGIKRNIQQLQVGRLLSNWSPAVEYCLLASGKIEGIINYGNELYDFAAGKLIAKEAGAIITDFNGLSEKNDTSNMFIASNHSKIHKQLLQTVNRY</sequence>
<proteinExistence type="predicted"/>
<organism evidence="4 5">
    <name type="scientific">Candidatus Roizmanbacteria bacterium CG_4_9_14_0_2_um_filter_39_13</name>
    <dbReference type="NCBI Taxonomy" id="1974839"/>
    <lineage>
        <taxon>Bacteria</taxon>
        <taxon>Candidatus Roizmaniibacteriota</taxon>
    </lineage>
</organism>
<feature type="binding site" evidence="3">
    <location>
        <position position="66"/>
    </location>
    <ligand>
        <name>Mg(2+)</name>
        <dbReference type="ChEBI" id="CHEBI:18420"/>
        <label>1</label>
        <note>catalytic</note>
    </ligand>
</feature>
<dbReference type="InterPro" id="IPR000760">
    <property type="entry name" value="Inositol_monophosphatase-like"/>
</dbReference>
<evidence type="ECO:0000256" key="2">
    <source>
        <dbReference type="ARBA" id="ARBA00022842"/>
    </source>
</evidence>
<dbReference type="SUPFAM" id="SSF56655">
    <property type="entry name" value="Carbohydrate phosphatase"/>
    <property type="match status" value="1"/>
</dbReference>
<feature type="binding site" evidence="3">
    <location>
        <position position="82"/>
    </location>
    <ligand>
        <name>Mg(2+)</name>
        <dbReference type="ChEBI" id="CHEBI:18420"/>
        <label>1</label>
        <note>catalytic</note>
    </ligand>
</feature>
<dbReference type="PROSITE" id="PS00630">
    <property type="entry name" value="IMP_2"/>
    <property type="match status" value="1"/>
</dbReference>
<evidence type="ECO:0000256" key="1">
    <source>
        <dbReference type="ARBA" id="ARBA00022723"/>
    </source>
</evidence>
<keyword evidence="2 3" id="KW-0460">Magnesium</keyword>
<comment type="cofactor">
    <cofactor evidence="3">
        <name>Mg(2+)</name>
        <dbReference type="ChEBI" id="CHEBI:18420"/>
    </cofactor>
</comment>
<dbReference type="GO" id="GO:0008934">
    <property type="term" value="F:inositol monophosphate 1-phosphatase activity"/>
    <property type="evidence" value="ECO:0007669"/>
    <property type="project" value="TreeGrafter"/>
</dbReference>
<feature type="binding site" evidence="3">
    <location>
        <position position="85"/>
    </location>
    <ligand>
        <name>Mg(2+)</name>
        <dbReference type="ChEBI" id="CHEBI:18420"/>
        <label>1</label>
        <note>catalytic</note>
    </ligand>
</feature>
<dbReference type="EMBL" id="PFSC01000054">
    <property type="protein sequence ID" value="PJC33093.1"/>
    <property type="molecule type" value="Genomic_DNA"/>
</dbReference>
<dbReference type="Gene3D" id="3.40.190.80">
    <property type="match status" value="1"/>
</dbReference>
<feature type="binding site" evidence="3">
    <location>
        <position position="84"/>
    </location>
    <ligand>
        <name>Mg(2+)</name>
        <dbReference type="ChEBI" id="CHEBI:18420"/>
        <label>1</label>
        <note>catalytic</note>
    </ligand>
</feature>
<feature type="binding site" evidence="3">
    <location>
        <position position="209"/>
    </location>
    <ligand>
        <name>Mg(2+)</name>
        <dbReference type="ChEBI" id="CHEBI:18420"/>
        <label>1</label>
        <note>catalytic</note>
    </ligand>
</feature>
<dbReference type="GO" id="GO:0046854">
    <property type="term" value="P:phosphatidylinositol phosphate biosynthetic process"/>
    <property type="evidence" value="ECO:0007669"/>
    <property type="project" value="InterPro"/>
</dbReference>
<accession>A0A2M8F1C4</accession>
<dbReference type="PANTHER" id="PTHR20854">
    <property type="entry name" value="INOSITOL MONOPHOSPHATASE"/>
    <property type="match status" value="1"/>
</dbReference>
<dbReference type="InterPro" id="IPR020550">
    <property type="entry name" value="Inositol_monophosphatase_CS"/>
</dbReference>
<dbReference type="PANTHER" id="PTHR20854:SF4">
    <property type="entry name" value="INOSITOL-1-MONOPHOSPHATASE-RELATED"/>
    <property type="match status" value="1"/>
</dbReference>
<dbReference type="GO" id="GO:0046872">
    <property type="term" value="F:metal ion binding"/>
    <property type="evidence" value="ECO:0007669"/>
    <property type="project" value="UniProtKB-KW"/>
</dbReference>
<dbReference type="Pfam" id="PF00459">
    <property type="entry name" value="Inositol_P"/>
    <property type="match status" value="1"/>
</dbReference>
<evidence type="ECO:0000313" key="5">
    <source>
        <dbReference type="Proteomes" id="UP000231383"/>
    </source>
</evidence>
<dbReference type="AlphaFoldDB" id="A0A2M8F1C4"/>
<keyword evidence="1 3" id="KW-0479">Metal-binding</keyword>
<gene>
    <name evidence="4" type="ORF">CO051_02040</name>
</gene>
<dbReference type="GO" id="GO:0007165">
    <property type="term" value="P:signal transduction"/>
    <property type="evidence" value="ECO:0007669"/>
    <property type="project" value="TreeGrafter"/>
</dbReference>
<evidence type="ECO:0000256" key="3">
    <source>
        <dbReference type="PIRSR" id="PIRSR600760-2"/>
    </source>
</evidence>
<protein>
    <submittedName>
        <fullName evidence="4">Inositol monophosphatase</fullName>
    </submittedName>
</protein>
<dbReference type="CDD" id="cd01637">
    <property type="entry name" value="IMPase_like"/>
    <property type="match status" value="1"/>
</dbReference>
<reference evidence="5" key="1">
    <citation type="submission" date="2017-09" db="EMBL/GenBank/DDBJ databases">
        <title>Depth-based differentiation of microbial function through sediment-hosted aquifers and enrichment of novel symbionts in the deep terrestrial subsurface.</title>
        <authorList>
            <person name="Probst A.J."/>
            <person name="Ladd B."/>
            <person name="Jarett J.K."/>
            <person name="Geller-Mcgrath D.E."/>
            <person name="Sieber C.M.K."/>
            <person name="Emerson J.B."/>
            <person name="Anantharaman K."/>
            <person name="Thomas B.C."/>
            <person name="Malmstrom R."/>
            <person name="Stieglmeier M."/>
            <person name="Klingl A."/>
            <person name="Woyke T."/>
            <person name="Ryan C.M."/>
            <person name="Banfield J.F."/>
        </authorList>
    </citation>
    <scope>NUCLEOTIDE SEQUENCE [LARGE SCALE GENOMIC DNA]</scope>
</reference>
<name>A0A2M8F1C4_9BACT</name>
<dbReference type="Proteomes" id="UP000231383">
    <property type="component" value="Unassembled WGS sequence"/>
</dbReference>
<dbReference type="PRINTS" id="PR00377">
    <property type="entry name" value="IMPHPHTASES"/>
</dbReference>
<dbReference type="GO" id="GO:0006020">
    <property type="term" value="P:inositol metabolic process"/>
    <property type="evidence" value="ECO:0007669"/>
    <property type="project" value="TreeGrafter"/>
</dbReference>
<dbReference type="Gene3D" id="3.30.540.10">
    <property type="entry name" value="Fructose-1,6-Bisphosphatase, subunit A, domain 1"/>
    <property type="match status" value="1"/>
</dbReference>
<comment type="caution">
    <text evidence="4">The sequence shown here is derived from an EMBL/GenBank/DDBJ whole genome shotgun (WGS) entry which is preliminary data.</text>
</comment>